<proteinExistence type="predicted"/>
<gene>
    <name evidence="2" type="ORF">BACCIP111895_02551</name>
</gene>
<evidence type="ECO:0008006" key="4">
    <source>
        <dbReference type="Google" id="ProtNLM"/>
    </source>
</evidence>
<evidence type="ECO:0000256" key="1">
    <source>
        <dbReference type="SAM" id="Phobius"/>
    </source>
</evidence>
<reference evidence="2" key="1">
    <citation type="submission" date="2022-04" db="EMBL/GenBank/DDBJ databases">
        <authorList>
            <person name="Criscuolo A."/>
        </authorList>
    </citation>
    <scope>NUCLEOTIDE SEQUENCE</scope>
    <source>
        <strain evidence="2">CIP111895</strain>
    </source>
</reference>
<keyword evidence="1" id="KW-0472">Membrane</keyword>
<keyword evidence="3" id="KW-1185">Reference proteome</keyword>
<protein>
    <recommendedName>
        <fullName evidence="4">DUF4179 domain-containing protein</fullName>
    </recommendedName>
</protein>
<name>A0ABM9ERT4_9BACI</name>
<organism evidence="2 3">
    <name type="scientific">Neobacillus rhizosphaerae</name>
    <dbReference type="NCBI Taxonomy" id="2880965"/>
    <lineage>
        <taxon>Bacteria</taxon>
        <taxon>Bacillati</taxon>
        <taxon>Bacillota</taxon>
        <taxon>Bacilli</taxon>
        <taxon>Bacillales</taxon>
        <taxon>Bacillaceae</taxon>
        <taxon>Neobacillus</taxon>
    </lineage>
</organism>
<accession>A0ABM9ERT4</accession>
<keyword evidence="1" id="KW-1133">Transmembrane helix</keyword>
<sequence>MDFENQLRDELQNAAEKMQPSEQLQMKVATSFRTYRQDKMKRGGPMKKRLIAGLVAVAVLVPTGVFAGPTLVDKILGTPSEANEQFGTVESEYQEYNELFEVANQIFTKEEFEKFTIAWKEYMTINKKTIVVDGKRTGRSSHRLSPEELKKYDEAYYKLEPYLNKIHSKFTFTVDEAKKLMSFPVKYPTYIPKNYQFDTEEVRTEITSGKPKPTINITYKKSNADESQAMAYWTFTIHLSENVEEKLVPFEDNIHSFEGASYDTRTNYSLDGCSVTLGEYKFGNKIKGMRVIVPAKNGQSSYRMFIPHSTLPKEELEKVLMSMVE</sequence>
<dbReference type="Proteomes" id="UP000838308">
    <property type="component" value="Unassembled WGS sequence"/>
</dbReference>
<evidence type="ECO:0000313" key="2">
    <source>
        <dbReference type="EMBL" id="CAH2715367.1"/>
    </source>
</evidence>
<comment type="caution">
    <text evidence="2">The sequence shown here is derived from an EMBL/GenBank/DDBJ whole genome shotgun (WGS) entry which is preliminary data.</text>
</comment>
<evidence type="ECO:0000313" key="3">
    <source>
        <dbReference type="Proteomes" id="UP000838308"/>
    </source>
</evidence>
<dbReference type="InterPro" id="IPR038267">
    <property type="entry name" value="ECF_sigma_eff"/>
</dbReference>
<dbReference type="Gene3D" id="1.10.3950.10">
    <property type="entry name" value="putative ecf-type sigma factor negative effector from bacillus cereus"/>
    <property type="match status" value="1"/>
</dbReference>
<dbReference type="EMBL" id="CALBWS010000015">
    <property type="protein sequence ID" value="CAH2715367.1"/>
    <property type="molecule type" value="Genomic_DNA"/>
</dbReference>
<dbReference type="RefSeq" id="WP_248735640.1">
    <property type="nucleotide sequence ID" value="NZ_CALBWS010000015.1"/>
</dbReference>
<feature type="transmembrane region" description="Helical" evidence="1">
    <location>
        <begin position="50"/>
        <end position="72"/>
    </location>
</feature>
<keyword evidence="1" id="KW-0812">Transmembrane</keyword>